<feature type="region of interest" description="Disordered" evidence="1">
    <location>
        <begin position="1"/>
        <end position="22"/>
    </location>
</feature>
<dbReference type="RefSeq" id="WP_125223428.1">
    <property type="nucleotide sequence ID" value="NZ_QUSX01000002.1"/>
</dbReference>
<comment type="caution">
    <text evidence="2">The sequence shown here is derived from an EMBL/GenBank/DDBJ whole genome shotgun (WGS) entry which is preliminary data.</text>
</comment>
<protein>
    <submittedName>
        <fullName evidence="2">Uncharacterized protein</fullName>
    </submittedName>
</protein>
<keyword evidence="3" id="KW-1185">Reference proteome</keyword>
<organism evidence="2 3">
    <name type="scientific">Maribacter algicola</name>
    <dbReference type="NCBI Taxonomy" id="2498892"/>
    <lineage>
        <taxon>Bacteria</taxon>
        <taxon>Pseudomonadati</taxon>
        <taxon>Bacteroidota</taxon>
        <taxon>Flavobacteriia</taxon>
        <taxon>Flavobacteriales</taxon>
        <taxon>Flavobacteriaceae</taxon>
        <taxon>Maribacter</taxon>
    </lineage>
</organism>
<evidence type="ECO:0000313" key="3">
    <source>
        <dbReference type="Proteomes" id="UP000286990"/>
    </source>
</evidence>
<sequence length="65" mass="7424">MENTTDSSLPPSSVQNDKDNFPGLNKRFFVILSIAKYLYFLPGSFCHREQNEVSVKGTVTYNKHL</sequence>
<evidence type="ECO:0000313" key="2">
    <source>
        <dbReference type="EMBL" id="RRQ48708.1"/>
    </source>
</evidence>
<name>A0A3R8Q348_9FLAO</name>
<dbReference type="AlphaFoldDB" id="A0A3R8Q348"/>
<gene>
    <name evidence="2" type="ORF">DZC72_13595</name>
</gene>
<feature type="compositionally biased region" description="Polar residues" evidence="1">
    <location>
        <begin position="1"/>
        <end position="15"/>
    </location>
</feature>
<proteinExistence type="predicted"/>
<evidence type="ECO:0000256" key="1">
    <source>
        <dbReference type="SAM" id="MobiDB-lite"/>
    </source>
</evidence>
<dbReference type="EMBL" id="QUSX01000002">
    <property type="protein sequence ID" value="RRQ48708.1"/>
    <property type="molecule type" value="Genomic_DNA"/>
</dbReference>
<accession>A0A3R8Q348</accession>
<dbReference type="Proteomes" id="UP000286990">
    <property type="component" value="Unassembled WGS sequence"/>
</dbReference>
<reference evidence="3" key="1">
    <citation type="submission" date="2018-12" db="EMBL/GenBank/DDBJ databases">
        <title>Maribacter lutimaris sp. nov., isolated from marine sediment.</title>
        <authorList>
            <person name="Kim K.K."/>
        </authorList>
    </citation>
    <scope>NUCLEOTIDE SEQUENCE [LARGE SCALE GENOMIC DNA]</scope>
    <source>
        <strain evidence="3">PoM-212</strain>
    </source>
</reference>